<dbReference type="PROSITE" id="PS51732">
    <property type="entry name" value="ASN_GLN_ASE_3"/>
    <property type="match status" value="1"/>
</dbReference>
<feature type="domain" description="L-asparaginase N-terminal" evidence="1">
    <location>
        <begin position="2"/>
        <end position="152"/>
    </location>
</feature>
<reference evidence="2 3" key="1">
    <citation type="submission" date="2023-09" db="EMBL/GenBank/DDBJ databases">
        <authorList>
            <person name="Rey-Velasco X."/>
        </authorList>
    </citation>
    <scope>NUCLEOTIDE SEQUENCE [LARGE SCALE GENOMIC DNA]</scope>
    <source>
        <strain evidence="2 3">F188</strain>
    </source>
</reference>
<keyword evidence="3" id="KW-1185">Reference proteome</keyword>
<keyword evidence="2" id="KW-0378">Hydrolase</keyword>
<proteinExistence type="predicted"/>
<evidence type="ECO:0000313" key="3">
    <source>
        <dbReference type="Proteomes" id="UP001261624"/>
    </source>
</evidence>
<evidence type="ECO:0000313" key="2">
    <source>
        <dbReference type="EMBL" id="MDT0691401.1"/>
    </source>
</evidence>
<dbReference type="EC" id="3.5.1.1" evidence="2"/>
<gene>
    <name evidence="2" type="ORF">RM549_16515</name>
</gene>
<dbReference type="Proteomes" id="UP001261624">
    <property type="component" value="Unassembled WGS sequence"/>
</dbReference>
<name>A0ABU3E5X9_9FLAO</name>
<dbReference type="Gene3D" id="3.40.50.1170">
    <property type="entry name" value="L-asparaginase, N-terminal domain"/>
    <property type="match status" value="1"/>
</dbReference>
<dbReference type="InterPro" id="IPR027474">
    <property type="entry name" value="L-asparaginase_N"/>
</dbReference>
<dbReference type="PIRSF" id="PIRSF500176">
    <property type="entry name" value="L_ASNase"/>
    <property type="match status" value="1"/>
</dbReference>
<dbReference type="RefSeq" id="WP_311686815.1">
    <property type="nucleotide sequence ID" value="NZ_JAVRHM010000024.1"/>
</dbReference>
<evidence type="ECO:0000259" key="1">
    <source>
        <dbReference type="Pfam" id="PF00710"/>
    </source>
</evidence>
<dbReference type="Pfam" id="PF00710">
    <property type="entry name" value="Asparaginase"/>
    <property type="match status" value="1"/>
</dbReference>
<dbReference type="InterPro" id="IPR036152">
    <property type="entry name" value="Asp/glu_Ase-like_sf"/>
</dbReference>
<dbReference type="InterPro" id="IPR037152">
    <property type="entry name" value="L-asparaginase_N_sf"/>
</dbReference>
<dbReference type="PRINTS" id="PR00139">
    <property type="entry name" value="ASNGLNASE"/>
</dbReference>
<dbReference type="EMBL" id="JAVRHM010000024">
    <property type="protein sequence ID" value="MDT0691401.1"/>
    <property type="molecule type" value="Genomic_DNA"/>
</dbReference>
<organism evidence="2 3">
    <name type="scientific">Autumnicola patrickiae</name>
    <dbReference type="NCBI Taxonomy" id="3075591"/>
    <lineage>
        <taxon>Bacteria</taxon>
        <taxon>Pseudomonadati</taxon>
        <taxon>Bacteroidota</taxon>
        <taxon>Flavobacteriia</taxon>
        <taxon>Flavobacteriales</taxon>
        <taxon>Flavobacteriaceae</taxon>
        <taxon>Autumnicola</taxon>
    </lineage>
</organism>
<dbReference type="SUPFAM" id="SSF53774">
    <property type="entry name" value="Glutaminase/Asparaginase"/>
    <property type="match status" value="1"/>
</dbReference>
<dbReference type="PIRSF" id="PIRSF001220">
    <property type="entry name" value="L-ASNase_gatD"/>
    <property type="match status" value="1"/>
</dbReference>
<sequence length="163" mass="18219">MIHIITTGGTIEGMNYENPENKTKESKIAIGEFLDSANVSIPYIIEKAFAKDSRSITDEDRNFLLKKIEASNAEKILITHGTFTMEDTATYLGKEELKKTIVLVGSFIMGISKNTDAVFNLGYAICSLQFLEPGVYVAMNGRIFHWGNVTKNLESNKFEPKNE</sequence>
<dbReference type="GO" id="GO:0004067">
    <property type="term" value="F:asparaginase activity"/>
    <property type="evidence" value="ECO:0007669"/>
    <property type="project" value="UniProtKB-EC"/>
</dbReference>
<accession>A0ABU3E5X9</accession>
<comment type="caution">
    <text evidence="2">The sequence shown here is derived from an EMBL/GenBank/DDBJ whole genome shotgun (WGS) entry which is preliminary data.</text>
</comment>
<dbReference type="InterPro" id="IPR006034">
    <property type="entry name" value="Asparaginase/glutaminase-like"/>
</dbReference>
<protein>
    <submittedName>
        <fullName evidence="2">Asparaginase domain-containing protein</fullName>
        <ecNumber evidence="2">3.5.1.1</ecNumber>
    </submittedName>
</protein>